<proteinExistence type="predicted"/>
<protein>
    <recommendedName>
        <fullName evidence="1">Fe/B12 periplasmic-binding domain-containing protein</fullName>
    </recommendedName>
</protein>
<dbReference type="InterPro" id="IPR002491">
    <property type="entry name" value="ABC_transptr_periplasmic_BD"/>
</dbReference>
<evidence type="ECO:0000313" key="2">
    <source>
        <dbReference type="EMBL" id="GAH13523.1"/>
    </source>
</evidence>
<comment type="caution">
    <text evidence="2">The sequence shown here is derived from an EMBL/GenBank/DDBJ whole genome shotgun (WGS) entry which is preliminary data.</text>
</comment>
<name>X1EY58_9ZZZZ</name>
<feature type="non-terminal residue" evidence="2">
    <location>
        <position position="160"/>
    </location>
</feature>
<dbReference type="GO" id="GO:0071281">
    <property type="term" value="P:cellular response to iron ion"/>
    <property type="evidence" value="ECO:0007669"/>
    <property type="project" value="TreeGrafter"/>
</dbReference>
<dbReference type="PROSITE" id="PS50983">
    <property type="entry name" value="FE_B12_PBP"/>
    <property type="match status" value="1"/>
</dbReference>
<feature type="domain" description="Fe/B12 periplasmic-binding" evidence="1">
    <location>
        <begin position="68"/>
        <end position="160"/>
    </location>
</feature>
<dbReference type="EMBL" id="BART01036692">
    <property type="protein sequence ID" value="GAH13523.1"/>
    <property type="molecule type" value="Genomic_DNA"/>
</dbReference>
<gene>
    <name evidence="2" type="ORF">S01H4_61754</name>
</gene>
<dbReference type="PANTHER" id="PTHR30535:SF34">
    <property type="entry name" value="MOLYBDATE-BINDING PROTEIN MOLA"/>
    <property type="match status" value="1"/>
</dbReference>
<reference evidence="2" key="1">
    <citation type="journal article" date="2014" name="Front. Microbiol.">
        <title>High frequency of phylogenetically diverse reductive dehalogenase-homologous genes in deep subseafloor sedimentary metagenomes.</title>
        <authorList>
            <person name="Kawai M."/>
            <person name="Futagami T."/>
            <person name="Toyoda A."/>
            <person name="Takaki Y."/>
            <person name="Nishi S."/>
            <person name="Hori S."/>
            <person name="Arai W."/>
            <person name="Tsubouchi T."/>
            <person name="Morono Y."/>
            <person name="Uchiyama I."/>
            <person name="Ito T."/>
            <person name="Fujiyama A."/>
            <person name="Inagaki F."/>
            <person name="Takami H."/>
        </authorList>
    </citation>
    <scope>NUCLEOTIDE SEQUENCE</scope>
    <source>
        <strain evidence="2">Expedition CK06-06</strain>
    </source>
</reference>
<sequence length="160" mass="16887">MISRFIRLIILSFLVLILASTDCFSGGAVEQEGRPAPDTAGSIPKMDFPVTITDGLNRAVTVSNPPQRIISLSPANTEILFAVGAGRQVIGITEYCNYPLEAKSLAKIGGFAANTISLEKIISLKPDLVLSEAGIHRPIIEALEGSDIPVVALKASTLAD</sequence>
<dbReference type="Pfam" id="PF01497">
    <property type="entry name" value="Peripla_BP_2"/>
    <property type="match status" value="1"/>
</dbReference>
<dbReference type="Gene3D" id="3.40.50.1980">
    <property type="entry name" value="Nitrogenase molybdenum iron protein domain"/>
    <property type="match status" value="1"/>
</dbReference>
<organism evidence="2">
    <name type="scientific">marine sediment metagenome</name>
    <dbReference type="NCBI Taxonomy" id="412755"/>
    <lineage>
        <taxon>unclassified sequences</taxon>
        <taxon>metagenomes</taxon>
        <taxon>ecological metagenomes</taxon>
    </lineage>
</organism>
<dbReference type="SUPFAM" id="SSF53807">
    <property type="entry name" value="Helical backbone' metal receptor"/>
    <property type="match status" value="1"/>
</dbReference>
<accession>X1EY58</accession>
<dbReference type="AlphaFoldDB" id="X1EY58"/>
<dbReference type="PANTHER" id="PTHR30535">
    <property type="entry name" value="VITAMIN B12-BINDING PROTEIN"/>
    <property type="match status" value="1"/>
</dbReference>
<evidence type="ECO:0000259" key="1">
    <source>
        <dbReference type="PROSITE" id="PS50983"/>
    </source>
</evidence>
<dbReference type="InterPro" id="IPR050902">
    <property type="entry name" value="ABC_Transporter_SBP"/>
</dbReference>